<gene>
    <name evidence="2" type="ORF">PBS001_LOCUS8064</name>
    <name evidence="1" type="ORF">PBS003_LOCUS2063</name>
</gene>
<sequence length="145" mass="15714">MAMASRVEEKATKKTIASHVTNCLGICPQCTREMSRRLTISVMLMEVPAELTQPLSRASSSEMPPAISTKKKSIGMITIAVASANGLLTYFETMRSMTPPMNPGRQSTALCESLSAFNIDVKSLITSPVLSANPPKRQKMPINAR</sequence>
<comment type="caution">
    <text evidence="1">The sequence shown here is derived from an EMBL/GenBank/DDBJ whole genome shotgun (WGS) entry which is preliminary data.</text>
</comment>
<dbReference type="EMBL" id="CAKKTJ010000121">
    <property type="protein sequence ID" value="CAH0475233.1"/>
    <property type="molecule type" value="Genomic_DNA"/>
</dbReference>
<dbReference type="AlphaFoldDB" id="A0AAU9KQW3"/>
<evidence type="ECO:0000313" key="4">
    <source>
        <dbReference type="Proteomes" id="UP001160483"/>
    </source>
</evidence>
<proteinExistence type="predicted"/>
<evidence type="ECO:0000313" key="3">
    <source>
        <dbReference type="Proteomes" id="UP001158986"/>
    </source>
</evidence>
<evidence type="ECO:0000313" key="1">
    <source>
        <dbReference type="EMBL" id="CAH0475233.1"/>
    </source>
</evidence>
<dbReference type="EMBL" id="CAKLCB010000381">
    <property type="protein sequence ID" value="CAH0521621.1"/>
    <property type="molecule type" value="Genomic_DNA"/>
</dbReference>
<name>A0AAU9KQW3_9STRA</name>
<evidence type="ECO:0000313" key="2">
    <source>
        <dbReference type="EMBL" id="CAH0521621.1"/>
    </source>
</evidence>
<dbReference type="Proteomes" id="UP001158986">
    <property type="component" value="Unassembled WGS sequence"/>
</dbReference>
<dbReference type="Proteomes" id="UP001160483">
    <property type="component" value="Unassembled WGS sequence"/>
</dbReference>
<organism evidence="1 4">
    <name type="scientific">Peronospora belbahrii</name>
    <dbReference type="NCBI Taxonomy" id="622444"/>
    <lineage>
        <taxon>Eukaryota</taxon>
        <taxon>Sar</taxon>
        <taxon>Stramenopiles</taxon>
        <taxon>Oomycota</taxon>
        <taxon>Peronosporomycetes</taxon>
        <taxon>Peronosporales</taxon>
        <taxon>Peronosporaceae</taxon>
        <taxon>Peronospora</taxon>
    </lineage>
</organism>
<protein>
    <submittedName>
        <fullName evidence="1">Uncharacterized protein</fullName>
    </submittedName>
</protein>
<accession>A0AAU9KQW3</accession>
<reference evidence="1 3" key="1">
    <citation type="submission" date="2021-11" db="EMBL/GenBank/DDBJ databases">
        <authorList>
            <person name="Islam A."/>
            <person name="Islam S."/>
            <person name="Flora M.S."/>
            <person name="Rahman M."/>
            <person name="Ziaur R.M."/>
            <person name="Epstein J.H."/>
            <person name="Hassan M."/>
            <person name="Klassen M."/>
            <person name="Woodard K."/>
            <person name="Webb A."/>
            <person name="Webby R.J."/>
            <person name="El Zowalaty M.E."/>
        </authorList>
    </citation>
    <scope>NUCLEOTIDE SEQUENCE</scope>
    <source>
        <strain evidence="2">Pbs1</strain>
        <strain evidence="1">Pbs3</strain>
    </source>
</reference>
<keyword evidence="3" id="KW-1185">Reference proteome</keyword>